<accession>A0A7M7L7H2</accession>
<feature type="compositionally biased region" description="Polar residues" evidence="3">
    <location>
        <begin position="991"/>
        <end position="1000"/>
    </location>
</feature>
<dbReference type="EnsemblMetazoa" id="XM_026440873">
    <property type="protein sequence ID" value="XP_026296658"/>
    <property type="gene ID" value="LOC102656245"/>
</dbReference>
<feature type="coiled-coil region" evidence="2">
    <location>
        <begin position="346"/>
        <end position="413"/>
    </location>
</feature>
<evidence type="ECO:0000313" key="4">
    <source>
        <dbReference type="EnsemblMetazoa" id="XP_026296658"/>
    </source>
</evidence>
<dbReference type="Gene3D" id="1.10.287.1490">
    <property type="match status" value="1"/>
</dbReference>
<dbReference type="RefSeq" id="XP_026296658.1">
    <property type="nucleotide sequence ID" value="XM_026440873.1"/>
</dbReference>
<feature type="coiled-coil region" evidence="2">
    <location>
        <begin position="81"/>
        <end position="158"/>
    </location>
</feature>
<feature type="coiled-coil region" evidence="2">
    <location>
        <begin position="738"/>
        <end position="986"/>
    </location>
</feature>
<sequence length="1306" mass="153665">MNEFLDNCHSIEPTNDDVFKDKTRIAEVAAATLCRLNSIMKQMKDWRDDRMKLRSNIWRLKLALRVAGRETDSSVHADPLIEQQKEEIKRLETTNRELKKEIANIKSSLLCKGYVTQETDWKSDDKLVEVEQEYLMERERLNNEIQYLKSRLNEVEEGHVHSSEVEHLKCKLKHFMMVDYTMEIIFTDIVNKVAETIANLSEELVNVNERLHRSQMRNDNLYVEIDKLKAMLRFKNGNLMDYQRRIVELDNVTKRLKTEVNKFKVSYEESSWSIGSTNLKNVERFVNDLKCKLRNDHEALLGGGDPYCFMYIQKIIELRINLRQLHIDLAKSIGKEHRTSEKLMEHNEYMKQLSKLDSILKEINNEIDKLKSNHVKRHYKIGDSEGLEYLNKIVELEAIIEEIQSAMNRLNRCSKGKSNESKDIEKLEEFVGRVCHEIKQLEVIVVSSDRLSVFKRIDQLEESIVRLKTELSNKEAHMTDLDQELVDTDSMLKQKMVALQDARQEITILIQENKVLKEKTNVMEEKTSELQCEHEDVKKELEQLQYVKHEANLTKKKLQNLQDDKEELLNEMQKIRDALNKKNEETKIVLAEKNTMERVFNVKIADLSKNLQISSKENEKLQNKVNELERMKYRREASNVEKENESARRLKDITEKMNNEIQLLKVNLKISKEDFNHANREIADLKIKLEHLSDEKTKLESSVAQLESKKEILVYQLGAEKTTADERLKEITKLKSDYVELDVEKVNLKMEKEQLNVNFTNLKVEKEQIEKSLELVQSKCCTFENKIDKYKYERNNLLEEVRNLKVTKETLTIKLEETKSQLDGTGDKIRQLEVENSKLHSDLNELTAKKTSLEQAFETREQTLLSENHDLATRVNKLEGENQMLRNQLKESKTTNVELIKLKTEYDNVKLENTTQLDELRQCNEMLKEMNNELKMKLNEIHSEYRILENQLKILELMNSTLKKDKELLEKEYMNALQRLRIERMEKEGITSGSESVSTEQNEETEKGKFEKRPKKEKVPEKEVIKKLIMENESLKFEILNLRSQNYEIKTQLNQTKEEIQRQKSNAVEKKTNETTIKPISNKLEIVNLYYKEINSYSSRGLRNTEAVTHIDQSSLCLYEGMNRGSDIDIEKLLEIMNKLKVENIALRMEVNSLRCNLIINFSEDEKKKKELRIATDEIQALKSELKKLRDERESLRVKFNTTNAKLDLLESEKAALKNELYTIRNINSDFKQKISDLHSTYQKSKEKNLVFENCIVKAIKKIEKYTLCDHMQIKGNNELKVLLKKYISNEEILQSIEQRIDIETT</sequence>
<keyword evidence="5" id="KW-1185">Reference proteome</keyword>
<protein>
    <submittedName>
        <fullName evidence="6">Centromere protein F</fullName>
    </submittedName>
</protein>
<dbReference type="OrthoDB" id="7631731at2759"/>
<gene>
    <name evidence="6" type="primary">LOC102656245</name>
</gene>
<feature type="region of interest" description="Disordered" evidence="3">
    <location>
        <begin position="987"/>
        <end position="1017"/>
    </location>
</feature>
<feature type="coiled-coil region" evidence="2">
    <location>
        <begin position="457"/>
        <end position="709"/>
    </location>
</feature>
<organism evidence="4">
    <name type="scientific">Apis mellifera</name>
    <name type="common">Honeybee</name>
    <dbReference type="NCBI Taxonomy" id="7460"/>
    <lineage>
        <taxon>Eukaryota</taxon>
        <taxon>Metazoa</taxon>
        <taxon>Ecdysozoa</taxon>
        <taxon>Arthropoda</taxon>
        <taxon>Hexapoda</taxon>
        <taxon>Insecta</taxon>
        <taxon>Pterygota</taxon>
        <taxon>Neoptera</taxon>
        <taxon>Endopterygota</taxon>
        <taxon>Hymenoptera</taxon>
        <taxon>Apocrita</taxon>
        <taxon>Aculeata</taxon>
        <taxon>Apoidea</taxon>
        <taxon>Anthophila</taxon>
        <taxon>Apidae</taxon>
        <taxon>Apis</taxon>
    </lineage>
</organism>
<evidence type="ECO:0000313" key="5">
    <source>
        <dbReference type="Proteomes" id="UP000005203"/>
    </source>
</evidence>
<evidence type="ECO:0000256" key="1">
    <source>
        <dbReference type="ARBA" id="ARBA00023054"/>
    </source>
</evidence>
<reference evidence="6" key="2">
    <citation type="submission" date="2025-04" db="UniProtKB">
        <authorList>
            <consortium name="RefSeq"/>
        </authorList>
    </citation>
    <scope>IDENTIFICATION</scope>
    <source>
        <strain evidence="6">DH4</strain>
        <tissue evidence="6">Whole body</tissue>
    </source>
</reference>
<feature type="coiled-coil region" evidence="2">
    <location>
        <begin position="190"/>
        <end position="259"/>
    </location>
</feature>
<dbReference type="GeneID" id="102656245"/>
<dbReference type="KEGG" id="ame:102656245"/>
<feature type="coiled-coil region" evidence="2">
    <location>
        <begin position="1025"/>
        <end position="1073"/>
    </location>
</feature>
<dbReference type="Proteomes" id="UP000005203">
    <property type="component" value="Linkage group LG5"/>
</dbReference>
<name>A0A7M7L7H2_APIME</name>
<feature type="coiled-coil region" evidence="2">
    <location>
        <begin position="1130"/>
        <end position="1220"/>
    </location>
</feature>
<keyword evidence="1 2" id="KW-0175">Coiled coil</keyword>
<evidence type="ECO:0000256" key="2">
    <source>
        <dbReference type="SAM" id="Coils"/>
    </source>
</evidence>
<dbReference type="PANTHER" id="PTHR32083">
    <property type="entry name" value="CILIA AND FLAGELLA-ASSOCIATED PROTEIN 58-RELATED"/>
    <property type="match status" value="1"/>
</dbReference>
<accession>A0A8B8GZF5</accession>
<evidence type="ECO:0000313" key="6">
    <source>
        <dbReference type="RefSeq" id="XP_026296658.1"/>
    </source>
</evidence>
<proteinExistence type="predicted"/>
<evidence type="ECO:0000256" key="3">
    <source>
        <dbReference type="SAM" id="MobiDB-lite"/>
    </source>
</evidence>
<reference evidence="4" key="1">
    <citation type="submission" date="2021-01" db="UniProtKB">
        <authorList>
            <consortium name="EnsemblMetazoa"/>
        </authorList>
    </citation>
    <scope>IDENTIFICATION</scope>
    <source>
        <strain evidence="4">DH4</strain>
    </source>
</reference>